<dbReference type="Proteomes" id="UP001500218">
    <property type="component" value="Unassembled WGS sequence"/>
</dbReference>
<evidence type="ECO:0000313" key="2">
    <source>
        <dbReference type="EMBL" id="GAA1788018.1"/>
    </source>
</evidence>
<reference evidence="2 3" key="1">
    <citation type="journal article" date="2019" name="Int. J. Syst. Evol. Microbiol.">
        <title>The Global Catalogue of Microorganisms (GCM) 10K type strain sequencing project: providing services to taxonomists for standard genome sequencing and annotation.</title>
        <authorList>
            <consortium name="The Broad Institute Genomics Platform"/>
            <consortium name="The Broad Institute Genome Sequencing Center for Infectious Disease"/>
            <person name="Wu L."/>
            <person name="Ma J."/>
        </authorList>
    </citation>
    <scope>NUCLEOTIDE SEQUENCE [LARGE SCALE GENOMIC DNA]</scope>
    <source>
        <strain evidence="2 3">JCM 13250</strain>
    </source>
</reference>
<sequence>MTMPDEDLTPSDHLTPEERDPEAPAADAVEQAISANPAEAAPEIHRGLEVSEYDAVEQAHIVDMDDEYREG</sequence>
<evidence type="ECO:0000256" key="1">
    <source>
        <dbReference type="SAM" id="MobiDB-lite"/>
    </source>
</evidence>
<name>A0ABN2LH51_9ACTN</name>
<feature type="region of interest" description="Disordered" evidence="1">
    <location>
        <begin position="1"/>
        <end position="28"/>
    </location>
</feature>
<accession>A0ABN2LH51</accession>
<proteinExistence type="predicted"/>
<protein>
    <submittedName>
        <fullName evidence="2">Uncharacterized protein</fullName>
    </submittedName>
</protein>
<keyword evidence="3" id="KW-1185">Reference proteome</keyword>
<comment type="caution">
    <text evidence="2">The sequence shown here is derived from an EMBL/GenBank/DDBJ whole genome shotgun (WGS) entry which is preliminary data.</text>
</comment>
<organism evidence="2 3">
    <name type="scientific">Luedemannella flava</name>
    <dbReference type="NCBI Taxonomy" id="349316"/>
    <lineage>
        <taxon>Bacteria</taxon>
        <taxon>Bacillati</taxon>
        <taxon>Actinomycetota</taxon>
        <taxon>Actinomycetes</taxon>
        <taxon>Micromonosporales</taxon>
        <taxon>Micromonosporaceae</taxon>
        <taxon>Luedemannella</taxon>
    </lineage>
</organism>
<evidence type="ECO:0000313" key="3">
    <source>
        <dbReference type="Proteomes" id="UP001500218"/>
    </source>
</evidence>
<gene>
    <name evidence="2" type="ORF">GCM10009682_07620</name>
</gene>
<dbReference type="EMBL" id="BAAALT010000014">
    <property type="protein sequence ID" value="GAA1788018.1"/>
    <property type="molecule type" value="Genomic_DNA"/>
</dbReference>
<dbReference type="RefSeq" id="WP_344126256.1">
    <property type="nucleotide sequence ID" value="NZ_BAAALT010000014.1"/>
</dbReference>